<dbReference type="OrthoDB" id="10259640at2759"/>
<dbReference type="InterPro" id="IPR025313">
    <property type="entry name" value="SPB4-like_CTE"/>
</dbReference>
<evidence type="ECO:0000256" key="17">
    <source>
        <dbReference type="SAM" id="MobiDB-lite"/>
    </source>
</evidence>
<evidence type="ECO:0000256" key="4">
    <source>
        <dbReference type="ARBA" id="ARBA00022741"/>
    </source>
</evidence>
<comment type="subunit">
    <text evidence="12">Associates in the nucleolus with the 60S and pre-60S ribosomal subunits.</text>
</comment>
<dbReference type="PROSITE" id="PS51194">
    <property type="entry name" value="HELICASE_CTER"/>
    <property type="match status" value="1"/>
</dbReference>
<keyword evidence="3" id="KW-0698">rRNA processing</keyword>
<evidence type="ECO:0000259" key="19">
    <source>
        <dbReference type="PROSITE" id="PS51194"/>
    </source>
</evidence>
<keyword evidence="8 16" id="KW-0694">RNA-binding</keyword>
<dbReference type="PANTHER" id="PTHR24031">
    <property type="entry name" value="RNA HELICASE"/>
    <property type="match status" value="1"/>
</dbReference>
<keyword evidence="4 15" id="KW-0547">Nucleotide-binding</keyword>
<dbReference type="PROSITE" id="PS00039">
    <property type="entry name" value="DEAD_ATP_HELICASE"/>
    <property type="match status" value="1"/>
</dbReference>
<evidence type="ECO:0000259" key="20">
    <source>
        <dbReference type="PROSITE" id="PS51195"/>
    </source>
</evidence>
<dbReference type="InterPro" id="IPR014014">
    <property type="entry name" value="RNA_helicase_DEAD_Q_motif"/>
</dbReference>
<dbReference type="InterPro" id="IPR027417">
    <property type="entry name" value="P-loop_NTPase"/>
</dbReference>
<feature type="domain" description="Helicase C-terminal" evidence="19">
    <location>
        <begin position="390"/>
        <end position="560"/>
    </location>
</feature>
<feature type="compositionally biased region" description="Polar residues" evidence="17">
    <location>
        <begin position="144"/>
        <end position="164"/>
    </location>
</feature>
<evidence type="ECO:0000256" key="2">
    <source>
        <dbReference type="ARBA" id="ARBA00022517"/>
    </source>
</evidence>
<dbReference type="GO" id="GO:0005730">
    <property type="term" value="C:nucleolus"/>
    <property type="evidence" value="ECO:0007669"/>
    <property type="project" value="UniProtKB-SubCell"/>
</dbReference>
<dbReference type="SMART" id="SM00487">
    <property type="entry name" value="DEXDc"/>
    <property type="match status" value="1"/>
</dbReference>
<dbReference type="InterPro" id="IPR011545">
    <property type="entry name" value="DEAD/DEAH_box_helicase_dom"/>
</dbReference>
<proteinExistence type="inferred from homology"/>
<dbReference type="AlphaFoldDB" id="A0A4S2N240"/>
<organism evidence="21 22">
    <name type="scientific">Ascodesmis nigricans</name>
    <dbReference type="NCBI Taxonomy" id="341454"/>
    <lineage>
        <taxon>Eukaryota</taxon>
        <taxon>Fungi</taxon>
        <taxon>Dikarya</taxon>
        <taxon>Ascomycota</taxon>
        <taxon>Pezizomycotina</taxon>
        <taxon>Pezizomycetes</taxon>
        <taxon>Pezizales</taxon>
        <taxon>Ascodesmidaceae</taxon>
        <taxon>Ascodesmis</taxon>
    </lineage>
</organism>
<evidence type="ECO:0000256" key="16">
    <source>
        <dbReference type="RuleBase" id="RU365068"/>
    </source>
</evidence>
<keyword evidence="5 15" id="KW-0378">Hydrolase</keyword>
<protein>
    <recommendedName>
        <fullName evidence="16">ATP-dependent RNA helicase</fullName>
        <ecNumber evidence="16">3.6.4.13</ecNumber>
    </recommendedName>
</protein>
<dbReference type="Pfam" id="PF00270">
    <property type="entry name" value="DEAD"/>
    <property type="match status" value="1"/>
</dbReference>
<dbReference type="EC" id="3.6.4.13" evidence="16"/>
<dbReference type="CDD" id="cd18787">
    <property type="entry name" value="SF2_C_DEAD"/>
    <property type="match status" value="1"/>
</dbReference>
<comment type="function">
    <text evidence="10">ATP-dependent RNA helicase involved in 40S ribosomal subunit biogenesis. Required for the processing and cleavage of 35S pre-rRNA at sites A0, A1, and A2, leading to mature 18S rRNA.</text>
</comment>
<feature type="region of interest" description="Disordered" evidence="17">
    <location>
        <begin position="1"/>
        <end position="164"/>
    </location>
</feature>
<evidence type="ECO:0000256" key="14">
    <source>
        <dbReference type="PROSITE-ProRule" id="PRU00552"/>
    </source>
</evidence>
<keyword evidence="2" id="KW-0690">Ribosome biogenesis</keyword>
<dbReference type="EMBL" id="ML220114">
    <property type="protein sequence ID" value="TGZ83093.1"/>
    <property type="molecule type" value="Genomic_DNA"/>
</dbReference>
<feature type="domain" description="Helicase ATP-binding" evidence="18">
    <location>
        <begin position="200"/>
        <end position="376"/>
    </location>
</feature>
<evidence type="ECO:0000256" key="15">
    <source>
        <dbReference type="RuleBase" id="RU000492"/>
    </source>
</evidence>
<dbReference type="Gene3D" id="3.40.50.300">
    <property type="entry name" value="P-loop containing nucleotide triphosphate hydrolases"/>
    <property type="match status" value="2"/>
</dbReference>
<dbReference type="SMART" id="SM01178">
    <property type="entry name" value="DUF4217"/>
    <property type="match status" value="1"/>
</dbReference>
<dbReference type="PROSITE" id="PS51192">
    <property type="entry name" value="HELICASE_ATP_BIND_1"/>
    <property type="match status" value="1"/>
</dbReference>
<feature type="domain" description="DEAD-box RNA helicase Q" evidence="20">
    <location>
        <begin position="169"/>
        <end position="197"/>
    </location>
</feature>
<dbReference type="SUPFAM" id="SSF52540">
    <property type="entry name" value="P-loop containing nucleoside triphosphate hydrolases"/>
    <property type="match status" value="1"/>
</dbReference>
<evidence type="ECO:0000259" key="18">
    <source>
        <dbReference type="PROSITE" id="PS51192"/>
    </source>
</evidence>
<name>A0A4S2N240_9PEZI</name>
<evidence type="ECO:0000256" key="12">
    <source>
        <dbReference type="ARBA" id="ARBA00024365"/>
    </source>
</evidence>
<feature type="compositionally biased region" description="Acidic residues" evidence="17">
    <location>
        <begin position="86"/>
        <end position="130"/>
    </location>
</feature>
<dbReference type="CDD" id="cd17942">
    <property type="entry name" value="DEADc_DDX18"/>
    <property type="match status" value="1"/>
</dbReference>
<evidence type="ECO:0000256" key="8">
    <source>
        <dbReference type="ARBA" id="ARBA00022884"/>
    </source>
</evidence>
<dbReference type="GO" id="GO:0003724">
    <property type="term" value="F:RNA helicase activity"/>
    <property type="evidence" value="ECO:0007669"/>
    <property type="project" value="UniProtKB-EC"/>
</dbReference>
<feature type="short sequence motif" description="Q motif" evidence="14">
    <location>
        <begin position="169"/>
        <end position="197"/>
    </location>
</feature>
<evidence type="ECO:0000256" key="11">
    <source>
        <dbReference type="ARBA" id="ARBA00024357"/>
    </source>
</evidence>
<comment type="function">
    <text evidence="16">RNA helicase.</text>
</comment>
<feature type="compositionally biased region" description="Basic and acidic residues" evidence="17">
    <location>
        <begin position="23"/>
        <end position="55"/>
    </location>
</feature>
<dbReference type="GO" id="GO:0005524">
    <property type="term" value="F:ATP binding"/>
    <property type="evidence" value="ECO:0007669"/>
    <property type="project" value="UniProtKB-UniRule"/>
</dbReference>
<evidence type="ECO:0000256" key="7">
    <source>
        <dbReference type="ARBA" id="ARBA00022840"/>
    </source>
</evidence>
<accession>A0A4S2N240</accession>
<evidence type="ECO:0000256" key="6">
    <source>
        <dbReference type="ARBA" id="ARBA00022806"/>
    </source>
</evidence>
<dbReference type="STRING" id="341454.A0A4S2N240"/>
<dbReference type="InterPro" id="IPR000629">
    <property type="entry name" value="RNA-helicase_DEAD-box_CS"/>
</dbReference>
<dbReference type="InterPro" id="IPR044773">
    <property type="entry name" value="DDX18/Has1_DEADc"/>
</dbReference>
<keyword evidence="7 15" id="KW-0067">ATP-binding</keyword>
<sequence>MASAPTSTTVSKDKLKTKSVAKAPRDDDKKAEKEVRKRRKREAEEEVKVAKKQSEEKEESESGEEEQAEEKAVARTKKAKKKQEQEDSAEEDDEDDEGEVDADAPEPNQSEDEDEDDEDDKEEETEETGDNSETTSAHPDADVIQSNGDSSDLPSHTQLHLPTTGENPVLFSDLKLHPNTVKAIEKIGYTKMTEVQARTIPPCMTGRDVLGAAKTGSGKTLAFLIPAVEMLSALKFKPRNGTGVIVITPTRELALQIYGVARELLEFHSQTCAIVIGGANRRQEADKLTKGVNLLISTPGRLLDHLQNTPGFVIKNLRCLVLDEADRILEMGFEDEMRQIIKLIPSQDRQTLLFSATQTTKVEDLARISLRPGPLYINVDYHKEASTVEGLEQGYVICEADKRFLLLFSFLKRFQKKKVIVFFSSCASVKYYSELLNYIDLPVLDLHGKQKQQKRTNTFFEFRNAKQGTLICTDVAARGLDIPAVDWIVQFDPPDDPRDYIHRVGRTARGANAKGRSLMFLLPNEVGFLKYLKDARVPVVEFEFPSKKLVNVQSQLEKLIGENYYLNKSAKDGYKSYLQAYASHSLRTVFDVNKLDLNKVAKSFGFKTPPRVDIQLGASMARDKKVQGRRSYGPPGNRKRKFER</sequence>
<dbReference type="FunCoup" id="A0A4S2N240">
    <property type="interactions" value="1149"/>
</dbReference>
<dbReference type="Pfam" id="PF00271">
    <property type="entry name" value="Helicase_C"/>
    <property type="match status" value="1"/>
</dbReference>
<feature type="compositionally biased region" description="Polar residues" evidence="17">
    <location>
        <begin position="1"/>
        <end position="10"/>
    </location>
</feature>
<dbReference type="InterPro" id="IPR014001">
    <property type="entry name" value="Helicase_ATP-bd"/>
</dbReference>
<dbReference type="Pfam" id="PF13959">
    <property type="entry name" value="CTE_SPB4"/>
    <property type="match status" value="1"/>
</dbReference>
<dbReference type="GO" id="GO:0016887">
    <property type="term" value="F:ATP hydrolysis activity"/>
    <property type="evidence" value="ECO:0007669"/>
    <property type="project" value="RHEA"/>
</dbReference>
<comment type="domain">
    <text evidence="16">The Q motif is unique to and characteristic of the DEAD box family of RNA helicases and controls ATP binding and hydrolysis.</text>
</comment>
<dbReference type="Proteomes" id="UP000298138">
    <property type="component" value="Unassembled WGS sequence"/>
</dbReference>
<dbReference type="PROSITE" id="PS51195">
    <property type="entry name" value="Q_MOTIF"/>
    <property type="match status" value="1"/>
</dbReference>
<dbReference type="InterPro" id="IPR001650">
    <property type="entry name" value="Helicase_C-like"/>
</dbReference>
<gene>
    <name evidence="21" type="ORF">EX30DRAFT_354311</name>
</gene>
<evidence type="ECO:0000256" key="1">
    <source>
        <dbReference type="ARBA" id="ARBA00004604"/>
    </source>
</evidence>
<evidence type="ECO:0000313" key="21">
    <source>
        <dbReference type="EMBL" id="TGZ83093.1"/>
    </source>
</evidence>
<evidence type="ECO:0000313" key="22">
    <source>
        <dbReference type="Proteomes" id="UP000298138"/>
    </source>
</evidence>
<dbReference type="FunFam" id="3.40.50.300:FF:000379">
    <property type="entry name" value="RNA helicase"/>
    <property type="match status" value="1"/>
</dbReference>
<dbReference type="GO" id="GO:0003723">
    <property type="term" value="F:RNA binding"/>
    <property type="evidence" value="ECO:0007669"/>
    <property type="project" value="UniProtKB-UniRule"/>
</dbReference>
<keyword evidence="6 15" id="KW-0347">Helicase</keyword>
<dbReference type="GO" id="GO:0006364">
    <property type="term" value="P:rRNA processing"/>
    <property type="evidence" value="ECO:0007669"/>
    <property type="project" value="UniProtKB-KW"/>
</dbReference>
<evidence type="ECO:0000256" key="3">
    <source>
        <dbReference type="ARBA" id="ARBA00022552"/>
    </source>
</evidence>
<evidence type="ECO:0000256" key="9">
    <source>
        <dbReference type="ARBA" id="ARBA00023242"/>
    </source>
</evidence>
<reference evidence="21 22" key="1">
    <citation type="submission" date="2019-04" db="EMBL/GenBank/DDBJ databases">
        <title>Comparative genomics and transcriptomics to analyze fruiting body development in filamentous ascomycetes.</title>
        <authorList>
            <consortium name="DOE Joint Genome Institute"/>
            <person name="Lutkenhaus R."/>
            <person name="Traeger S."/>
            <person name="Breuer J."/>
            <person name="Kuo A."/>
            <person name="Lipzen A."/>
            <person name="Pangilinan J."/>
            <person name="Dilworth D."/>
            <person name="Sandor L."/>
            <person name="Poggeler S."/>
            <person name="Barry K."/>
            <person name="Grigoriev I.V."/>
            <person name="Nowrousian M."/>
        </authorList>
    </citation>
    <scope>NUCLEOTIDE SEQUENCE [LARGE SCALE GENOMIC DNA]</scope>
    <source>
        <strain evidence="21 22">CBS 389.68</strain>
    </source>
</reference>
<dbReference type="InParanoid" id="A0A4S2N240"/>
<evidence type="ECO:0000256" key="5">
    <source>
        <dbReference type="ARBA" id="ARBA00022801"/>
    </source>
</evidence>
<keyword evidence="22" id="KW-1185">Reference proteome</keyword>
<comment type="catalytic activity">
    <reaction evidence="13 16">
        <text>ATP + H2O = ADP + phosphate + H(+)</text>
        <dbReference type="Rhea" id="RHEA:13065"/>
        <dbReference type="ChEBI" id="CHEBI:15377"/>
        <dbReference type="ChEBI" id="CHEBI:15378"/>
        <dbReference type="ChEBI" id="CHEBI:30616"/>
        <dbReference type="ChEBI" id="CHEBI:43474"/>
        <dbReference type="ChEBI" id="CHEBI:456216"/>
        <dbReference type="EC" id="3.6.4.13"/>
    </reaction>
</comment>
<evidence type="ECO:0000256" key="10">
    <source>
        <dbReference type="ARBA" id="ARBA00024310"/>
    </source>
</evidence>
<feature type="compositionally biased region" description="Acidic residues" evidence="17">
    <location>
        <begin position="56"/>
        <end position="68"/>
    </location>
</feature>
<comment type="similarity">
    <text evidence="11">Belongs to the DEAD box helicase family. DDX18/HAS1 subfamily.</text>
</comment>
<evidence type="ECO:0000256" key="13">
    <source>
        <dbReference type="ARBA" id="ARBA00047984"/>
    </source>
</evidence>
<comment type="subcellular location">
    <subcellularLocation>
        <location evidence="1">Nucleus</location>
        <location evidence="1">Nucleolus</location>
    </subcellularLocation>
</comment>
<feature type="region of interest" description="Disordered" evidence="17">
    <location>
        <begin position="622"/>
        <end position="644"/>
    </location>
</feature>
<dbReference type="SMART" id="SM00490">
    <property type="entry name" value="HELICc"/>
    <property type="match status" value="1"/>
</dbReference>
<keyword evidence="9" id="KW-0539">Nucleus</keyword>